<dbReference type="STRING" id="578942.SAMN05216289_1732"/>
<dbReference type="AlphaFoldDB" id="A0A1I5BE55"/>
<proteinExistence type="predicted"/>
<accession>A0A1I5BE55</accession>
<gene>
    <name evidence="1" type="ORF">SAMN05216289_1732</name>
</gene>
<evidence type="ECO:0000313" key="2">
    <source>
        <dbReference type="Proteomes" id="UP000198575"/>
    </source>
</evidence>
<sequence>MSRYRFDREGLKPFHGGHQITPELIHFAD</sequence>
<reference evidence="1 2" key="1">
    <citation type="submission" date="2016-10" db="EMBL/GenBank/DDBJ databases">
        <authorList>
            <person name="de Groot N.N."/>
        </authorList>
    </citation>
    <scope>NUCLEOTIDE SEQUENCE [LARGE SCALE GENOMIC DNA]</scope>
    <source>
        <strain evidence="1 2">CGMCC 1.7659</strain>
    </source>
</reference>
<evidence type="ECO:0000313" key="1">
    <source>
        <dbReference type="EMBL" id="SFN72937.1"/>
    </source>
</evidence>
<organism evidence="1 2">
    <name type="scientific">Dokdonella immobilis</name>
    <dbReference type="NCBI Taxonomy" id="578942"/>
    <lineage>
        <taxon>Bacteria</taxon>
        <taxon>Pseudomonadati</taxon>
        <taxon>Pseudomonadota</taxon>
        <taxon>Gammaproteobacteria</taxon>
        <taxon>Lysobacterales</taxon>
        <taxon>Rhodanobacteraceae</taxon>
        <taxon>Dokdonella</taxon>
    </lineage>
</organism>
<name>A0A1I5BE55_9GAMM</name>
<dbReference type="EMBL" id="FOVF01000073">
    <property type="protein sequence ID" value="SFN72937.1"/>
    <property type="molecule type" value="Genomic_DNA"/>
</dbReference>
<protein>
    <submittedName>
        <fullName evidence="1">Uncharacterized protein</fullName>
    </submittedName>
</protein>
<keyword evidence="2" id="KW-1185">Reference proteome</keyword>
<dbReference type="Proteomes" id="UP000198575">
    <property type="component" value="Unassembled WGS sequence"/>
</dbReference>